<feature type="region of interest" description="Disordered" evidence="3">
    <location>
        <begin position="126"/>
        <end position="154"/>
    </location>
</feature>
<accession>A0A6L2NE45</accession>
<evidence type="ECO:0000313" key="5">
    <source>
        <dbReference type="EMBL" id="GEU84503.1"/>
    </source>
</evidence>
<evidence type="ECO:0000256" key="3">
    <source>
        <dbReference type="SAM" id="MobiDB-lite"/>
    </source>
</evidence>
<keyword evidence="1" id="KW-0862">Zinc</keyword>
<gene>
    <name evidence="5" type="ORF">Tci_056481</name>
</gene>
<reference evidence="5" key="1">
    <citation type="journal article" date="2019" name="Sci. Rep.">
        <title>Draft genome of Tanacetum cinerariifolium, the natural source of mosquito coil.</title>
        <authorList>
            <person name="Yamashiro T."/>
            <person name="Shiraishi A."/>
            <person name="Satake H."/>
            <person name="Nakayama K."/>
        </authorList>
    </citation>
    <scope>NUCLEOTIDE SEQUENCE</scope>
</reference>
<dbReference type="PANTHER" id="PTHR11439">
    <property type="entry name" value="GAG-POL-RELATED RETROTRANSPOSON"/>
    <property type="match status" value="1"/>
</dbReference>
<organism evidence="5">
    <name type="scientific">Tanacetum cinerariifolium</name>
    <name type="common">Dalmatian daisy</name>
    <name type="synonym">Chrysanthemum cinerariifolium</name>
    <dbReference type="NCBI Taxonomy" id="118510"/>
    <lineage>
        <taxon>Eukaryota</taxon>
        <taxon>Viridiplantae</taxon>
        <taxon>Streptophyta</taxon>
        <taxon>Embryophyta</taxon>
        <taxon>Tracheophyta</taxon>
        <taxon>Spermatophyta</taxon>
        <taxon>Magnoliopsida</taxon>
        <taxon>eudicotyledons</taxon>
        <taxon>Gunneridae</taxon>
        <taxon>Pentapetalae</taxon>
        <taxon>asterids</taxon>
        <taxon>campanulids</taxon>
        <taxon>Asterales</taxon>
        <taxon>Asteraceae</taxon>
        <taxon>Asteroideae</taxon>
        <taxon>Anthemideae</taxon>
        <taxon>Anthemidinae</taxon>
        <taxon>Tanacetum</taxon>
    </lineage>
</organism>
<evidence type="ECO:0000256" key="1">
    <source>
        <dbReference type="PROSITE-ProRule" id="PRU00047"/>
    </source>
</evidence>
<dbReference type="SMART" id="SM00343">
    <property type="entry name" value="ZnF_C2HC"/>
    <property type="match status" value="1"/>
</dbReference>
<dbReference type="GO" id="GO:0003676">
    <property type="term" value="F:nucleic acid binding"/>
    <property type="evidence" value="ECO:0007669"/>
    <property type="project" value="InterPro"/>
</dbReference>
<feature type="region of interest" description="Disordered" evidence="3">
    <location>
        <begin position="1165"/>
        <end position="1185"/>
    </location>
</feature>
<dbReference type="PROSITE" id="PS50158">
    <property type="entry name" value="ZF_CCHC"/>
    <property type="match status" value="1"/>
</dbReference>
<feature type="domain" description="CCHC-type" evidence="4">
    <location>
        <begin position="233"/>
        <end position="247"/>
    </location>
</feature>
<name>A0A6L2NE45_TANCI</name>
<sequence length="1324" mass="151318">MTGDDNHDGDQPETSNHYPIWQVIQNGNGSISVTTNTNGMNKELPPKTTEEVVARENERKARTILLMALPEDHLAKFHKMADAKEIYQLDTLSFDDLYNNLRVFERDVKGTTASSSSNTQNVAFASADNTSNTNDISTTYSVSSPSVSKSQKEGSTSYTDEVIHSFFSNQSSAPQLDCDDLEQINDDDLEEMDLKWKVAMISMRINKFHKRTGRKLQFNTSDTIGFDKTKVECFNCHKIGHFARDCRPKRNQDSRRRDGGYNRNKARDNGRRPAYQDDLKALVTIDGEAIDWSRHVEEDTQNFTMMAYSSSNLSIDNEVQTCSKACADSYDRLKKLYDEQRDKLGDASVEITAYTLALKKFGLGYGDYRYGSILSYENEVLHSVVMNKECDLENTLVNDRYFKGMHTVPPPMIGNYTPSRPDVEIDYSKFTYGPKQTSVDELDSKPVEDASSDSDSSVELSTFDDPHKALKDKGIVDNGCSRHITGNKAHLADCQEFKGGSVTFGGSNRRITGPKEANHNACTEANDDQDGNLEEIDLRDKHLEELEKLKRQEKEANDAARKEATHEIQDVNTNNTNLLNVDIYASPSARIFTNSSYDDEGVVTDFNNLETTVNTRSKVHKNFEAHALEEEIDYDEVFAPVARIEAIRIFLAFASYSAFLHGTIDEELYELMKNRFQMSYMGELTFFLRLQVKQKEDGIFTSQDKYVAEILKKFDFFSVKTASTPIKTQKPLVKDEEDADVDVTPKTSHLQAMKRIFRYLKGQPKLGLWYPKASSFDLEACSDSDYAGVNLDRKSTTGATLVKGRLLEVTTSKQRLLLPSIALWHQQLSILPQTRSLTSLEHHLPSPSNDPIPDADKDNLKFQELMDLCIRFSNKVLNLESKVIDIKSSFTAMIQKLEDRVDQLKEENMVLKEKSFKTTQVDTAAPVKNMEKSFKQGRMIADMNEDVEEAQAKAYNLDLQHVKKVFSMQDINEKEPAKVEKVLEVVKAAKLMTEVVTIAQPTTTVAQVLKDNAPRKRRGVIIQDPKETAASVIVHIEVQSKEKRKGILIEEPKPLKGQAHIDMDEAFARQLEAELNANINWNDVIEQVKRSERQDNTMMRYQALKRKHVTKAQARKNMMIYLKNMAGFKMDLFKGMTYSEIRPIFEKHYNLIQAFLEKVEEEVPVQEEGNKRQGKSLKQDIAKKQRMDEEEEELKRHLQIVANDDDDDVFTEATPLASKLFLSFITLLKDFDREDLEALLKLVKERFETTEPKNFSYDFLLNILKIMFEKPNIKDSVWKDQKGRYRLAKQMLDNVRLKVEKESEMSLELLRLVKRQLNEGYKPE</sequence>
<proteinExistence type="predicted"/>
<dbReference type="GO" id="GO:0008270">
    <property type="term" value="F:zinc ion binding"/>
    <property type="evidence" value="ECO:0007669"/>
    <property type="project" value="UniProtKB-KW"/>
</dbReference>
<protein>
    <recommendedName>
        <fullName evidence="4">CCHC-type domain-containing protein</fullName>
    </recommendedName>
</protein>
<dbReference type="Gene3D" id="4.10.60.10">
    <property type="entry name" value="Zinc finger, CCHC-type"/>
    <property type="match status" value="1"/>
</dbReference>
<dbReference type="SUPFAM" id="SSF57756">
    <property type="entry name" value="Retrovirus zinc finger-like domains"/>
    <property type="match status" value="1"/>
</dbReference>
<dbReference type="InterPro" id="IPR001878">
    <property type="entry name" value="Znf_CCHC"/>
</dbReference>
<dbReference type="PANTHER" id="PTHR11439:SF509">
    <property type="entry name" value="RNA-DIRECTED DNA POLYMERASE"/>
    <property type="match status" value="1"/>
</dbReference>
<keyword evidence="1" id="KW-0479">Metal-binding</keyword>
<keyword evidence="1" id="KW-0863">Zinc-finger</keyword>
<dbReference type="EMBL" id="BKCJ010008907">
    <property type="protein sequence ID" value="GEU84503.1"/>
    <property type="molecule type" value="Genomic_DNA"/>
</dbReference>
<feature type="coiled-coil region" evidence="2">
    <location>
        <begin position="532"/>
        <end position="569"/>
    </location>
</feature>
<feature type="region of interest" description="Disordered" evidence="3">
    <location>
        <begin position="436"/>
        <end position="462"/>
    </location>
</feature>
<keyword evidence="2" id="KW-0175">Coiled coil</keyword>
<evidence type="ECO:0000256" key="2">
    <source>
        <dbReference type="SAM" id="Coils"/>
    </source>
</evidence>
<comment type="caution">
    <text evidence="5">The sequence shown here is derived from an EMBL/GenBank/DDBJ whole genome shotgun (WGS) entry which is preliminary data.</text>
</comment>
<dbReference type="Pfam" id="PF00098">
    <property type="entry name" value="zf-CCHC"/>
    <property type="match status" value="1"/>
</dbReference>
<feature type="region of interest" description="Disordered" evidence="3">
    <location>
        <begin position="247"/>
        <end position="272"/>
    </location>
</feature>
<feature type="coiled-coil region" evidence="2">
    <location>
        <begin position="887"/>
        <end position="914"/>
    </location>
</feature>
<dbReference type="InterPro" id="IPR036875">
    <property type="entry name" value="Znf_CCHC_sf"/>
</dbReference>
<evidence type="ECO:0000259" key="4">
    <source>
        <dbReference type="PROSITE" id="PS50158"/>
    </source>
</evidence>